<accession>A0A9E7GNQ2</accession>
<gene>
    <name evidence="1" type="ORF">MUK42_33781</name>
</gene>
<sequence length="164" mass="18462">MVLLSASKPKVPSLIFLKLIGKMYDEVGSGCSIAVGLVSKRGQLQELTKEIASTMLLLVLLRGSTYIQSWCSITSTMAATLILASNKQQIRKGQPQESSFSFKSLKGNIILFMWHDMNKRAEYEAINWRFHKQVVYILEEQSRLRSFALSPHRTQPARSSDLAP</sequence>
<name>A0A9E7GNQ2_9LILI</name>
<dbReference type="Proteomes" id="UP001055439">
    <property type="component" value="Chromosome 7"/>
</dbReference>
<evidence type="ECO:0000313" key="2">
    <source>
        <dbReference type="Proteomes" id="UP001055439"/>
    </source>
</evidence>
<dbReference type="EMBL" id="CP097509">
    <property type="protein sequence ID" value="URE15324.1"/>
    <property type="molecule type" value="Genomic_DNA"/>
</dbReference>
<protein>
    <submittedName>
        <fullName evidence="1">Uncharacterized protein</fullName>
    </submittedName>
</protein>
<proteinExistence type="predicted"/>
<reference evidence="1" key="1">
    <citation type="submission" date="2022-05" db="EMBL/GenBank/DDBJ databases">
        <title>The Musa troglodytarum L. genome provides insights into the mechanism of non-climacteric behaviour and enrichment of carotenoids.</title>
        <authorList>
            <person name="Wang J."/>
        </authorList>
    </citation>
    <scope>NUCLEOTIDE SEQUENCE</scope>
    <source>
        <tissue evidence="1">Leaf</tissue>
    </source>
</reference>
<organism evidence="1 2">
    <name type="scientific">Musa troglodytarum</name>
    <name type="common">fe'i banana</name>
    <dbReference type="NCBI Taxonomy" id="320322"/>
    <lineage>
        <taxon>Eukaryota</taxon>
        <taxon>Viridiplantae</taxon>
        <taxon>Streptophyta</taxon>
        <taxon>Embryophyta</taxon>
        <taxon>Tracheophyta</taxon>
        <taxon>Spermatophyta</taxon>
        <taxon>Magnoliopsida</taxon>
        <taxon>Liliopsida</taxon>
        <taxon>Zingiberales</taxon>
        <taxon>Musaceae</taxon>
        <taxon>Musa</taxon>
    </lineage>
</organism>
<keyword evidence="2" id="KW-1185">Reference proteome</keyword>
<evidence type="ECO:0000313" key="1">
    <source>
        <dbReference type="EMBL" id="URE15324.1"/>
    </source>
</evidence>
<dbReference type="AlphaFoldDB" id="A0A9E7GNQ2"/>